<dbReference type="Proteomes" id="UP001146120">
    <property type="component" value="Unassembled WGS sequence"/>
</dbReference>
<accession>A0AAV2YZR2</accession>
<evidence type="ECO:0000313" key="1">
    <source>
        <dbReference type="EMBL" id="DAZ98848.1"/>
    </source>
</evidence>
<organism evidence="1 2">
    <name type="scientific">Lagenidium giganteum</name>
    <dbReference type="NCBI Taxonomy" id="4803"/>
    <lineage>
        <taxon>Eukaryota</taxon>
        <taxon>Sar</taxon>
        <taxon>Stramenopiles</taxon>
        <taxon>Oomycota</taxon>
        <taxon>Peronosporomycetes</taxon>
        <taxon>Pythiales</taxon>
        <taxon>Pythiaceae</taxon>
    </lineage>
</organism>
<name>A0AAV2YZR2_9STRA</name>
<evidence type="ECO:0000313" key="2">
    <source>
        <dbReference type="Proteomes" id="UP001146120"/>
    </source>
</evidence>
<comment type="caution">
    <text evidence="1">The sequence shown here is derived from an EMBL/GenBank/DDBJ whole genome shotgun (WGS) entry which is preliminary data.</text>
</comment>
<keyword evidence="2" id="KW-1185">Reference proteome</keyword>
<dbReference type="EMBL" id="DAKRPA010000095">
    <property type="protein sequence ID" value="DAZ98848.1"/>
    <property type="molecule type" value="Genomic_DNA"/>
</dbReference>
<gene>
    <name evidence="1" type="ORF">N0F65_002573</name>
</gene>
<sequence>MTMVVRISGGSTARVMPPMMIFQNAEKDDLHRQQWRPSFKRHR</sequence>
<protein>
    <submittedName>
        <fullName evidence="1">Uncharacterized protein</fullName>
    </submittedName>
</protein>
<dbReference type="AlphaFoldDB" id="A0AAV2YZR2"/>
<reference evidence="1" key="1">
    <citation type="submission" date="2022-11" db="EMBL/GenBank/DDBJ databases">
        <authorList>
            <person name="Morgan W.R."/>
            <person name="Tartar A."/>
        </authorList>
    </citation>
    <scope>NUCLEOTIDE SEQUENCE</scope>
    <source>
        <strain evidence="1">ARSEF 373</strain>
    </source>
</reference>
<proteinExistence type="predicted"/>
<reference evidence="1" key="2">
    <citation type="journal article" date="2023" name="Microbiol Resour">
        <title>Decontamination and Annotation of the Draft Genome Sequence of the Oomycete Lagenidium giganteum ARSEF 373.</title>
        <authorList>
            <person name="Morgan W.R."/>
            <person name="Tartar A."/>
        </authorList>
    </citation>
    <scope>NUCLEOTIDE SEQUENCE</scope>
    <source>
        <strain evidence="1">ARSEF 373</strain>
    </source>
</reference>